<dbReference type="RefSeq" id="WP_038529759.1">
    <property type="nucleotide sequence ID" value="NZ_HG315671.1"/>
</dbReference>
<sequence length="386" mass="45262">MRLTIISLIALTFFSSCVEKETTDSEMYIGTYRIMDQMVPYPYIIQQKKDSVFLYDNKGNAVDKIINNSIKKNKEIKFKEKHLKILNKKENEFLAFDLLDTINFRTFKNGKPSPKNSAKFEKITLKNKLDFQKVKKGIINSIWKYDVVEDENNNPNNDLDIEEVLYFKNDSLNIITNYYYQDLKIISEYETKTYNIFEIDNIYFLSLQKESNNPQPIYQIIGYDLNKIELKDYSSRDSKTISFYKASIGVEDFEKLAKSTSSYSNCFDGFQAEYYHNDVNYKKGNEYIIKYVNENIPNNEINSGYLIVHFNINCFGKVGDFGLIQMNRDFKATSFSKELVNHVLKKVSKLEDFPPSNSQSEWLEYKDVHGFLMFKLDNGNIIDLCP</sequence>
<dbReference type="PATRIC" id="fig|1347342.6.peg.1816"/>
<gene>
    <name evidence="1" type="ORF">BN863_18130</name>
</gene>
<dbReference type="eggNOG" id="ENOG5031E9F">
    <property type="taxonomic scope" value="Bacteria"/>
</dbReference>
<name>T2KLA6_FORAG</name>
<dbReference type="Proteomes" id="UP000016160">
    <property type="component" value="Chromosome"/>
</dbReference>
<dbReference type="PROSITE" id="PS51257">
    <property type="entry name" value="PROKAR_LIPOPROTEIN"/>
    <property type="match status" value="1"/>
</dbReference>
<accession>T2KLA6</accession>
<dbReference type="EMBL" id="HG315671">
    <property type="protein sequence ID" value="CDF79525.1"/>
    <property type="molecule type" value="Genomic_DNA"/>
</dbReference>
<proteinExistence type="predicted"/>
<dbReference type="HOGENOM" id="CLU_717293_0_0_10"/>
<evidence type="ECO:0008006" key="3">
    <source>
        <dbReference type="Google" id="ProtNLM"/>
    </source>
</evidence>
<evidence type="ECO:0000313" key="1">
    <source>
        <dbReference type="EMBL" id="CDF79525.1"/>
    </source>
</evidence>
<dbReference type="STRING" id="1347342.BN863_18130"/>
<protein>
    <recommendedName>
        <fullName evidence="3">Lipoprotein</fullName>
    </recommendedName>
</protein>
<evidence type="ECO:0000313" key="2">
    <source>
        <dbReference type="Proteomes" id="UP000016160"/>
    </source>
</evidence>
<dbReference type="OrthoDB" id="883593at2"/>
<dbReference type="AlphaFoldDB" id="T2KLA6"/>
<keyword evidence="2" id="KW-1185">Reference proteome</keyword>
<organism evidence="1 2">
    <name type="scientific">Formosa agariphila (strain DSM 15362 / KCTC 12365 / LMG 23005 / KMM 3901 / M-2Alg 35-1)</name>
    <dbReference type="NCBI Taxonomy" id="1347342"/>
    <lineage>
        <taxon>Bacteria</taxon>
        <taxon>Pseudomonadati</taxon>
        <taxon>Bacteroidota</taxon>
        <taxon>Flavobacteriia</taxon>
        <taxon>Flavobacteriales</taxon>
        <taxon>Flavobacteriaceae</taxon>
        <taxon>Formosa</taxon>
    </lineage>
</organism>
<reference evidence="1 2" key="1">
    <citation type="journal article" date="2013" name="Appl. Environ. Microbiol.">
        <title>The genome of the alga-associated marine flavobacterium Formosa agariphila KMM 3901T reveals a broad potential for degradation of algal polysaccharides.</title>
        <authorList>
            <person name="Mann A.J."/>
            <person name="Hahnke R.L."/>
            <person name="Huang S."/>
            <person name="Werner J."/>
            <person name="Xing P."/>
            <person name="Barbeyron T."/>
            <person name="Huettel B."/>
            <person name="Stueber K."/>
            <person name="Reinhardt R."/>
            <person name="Harder J."/>
            <person name="Gloeckner F.O."/>
            <person name="Amann R.I."/>
            <person name="Teeling H."/>
        </authorList>
    </citation>
    <scope>NUCLEOTIDE SEQUENCE [LARGE SCALE GENOMIC DNA]</scope>
    <source>
        <strain evidence="2">DSM 15362 / KCTC 12365 / LMG 23005 / KMM 3901</strain>
    </source>
</reference>